<keyword evidence="1" id="KW-0880">Kelch repeat</keyword>
<name>A0A7M7K3C7_VARDE</name>
<dbReference type="OrthoDB" id="45365at2759"/>
<dbReference type="PANTHER" id="PTHR45632:SF3">
    <property type="entry name" value="KELCH-LIKE PROTEIN 32"/>
    <property type="match status" value="1"/>
</dbReference>
<evidence type="ECO:0000256" key="1">
    <source>
        <dbReference type="ARBA" id="ARBA00022441"/>
    </source>
</evidence>
<dbReference type="SMART" id="SM00225">
    <property type="entry name" value="BTB"/>
    <property type="match status" value="1"/>
</dbReference>
<keyword evidence="5" id="KW-1185">Reference proteome</keyword>
<accession>A0A7M7K3C7</accession>
<dbReference type="SMART" id="SM00875">
    <property type="entry name" value="BACK"/>
    <property type="match status" value="1"/>
</dbReference>
<dbReference type="Gene3D" id="3.30.710.10">
    <property type="entry name" value="Potassium Channel Kv1.1, Chain A"/>
    <property type="match status" value="1"/>
</dbReference>
<dbReference type="InterPro" id="IPR000210">
    <property type="entry name" value="BTB/POZ_dom"/>
</dbReference>
<dbReference type="Proteomes" id="UP000594260">
    <property type="component" value="Unplaced"/>
</dbReference>
<evidence type="ECO:0000256" key="2">
    <source>
        <dbReference type="ARBA" id="ARBA00022737"/>
    </source>
</evidence>
<reference evidence="4" key="1">
    <citation type="submission" date="2021-01" db="UniProtKB">
        <authorList>
            <consortium name="EnsemblMetazoa"/>
        </authorList>
    </citation>
    <scope>IDENTIFICATION</scope>
</reference>
<dbReference type="InterPro" id="IPR011333">
    <property type="entry name" value="SKP1/BTB/POZ_sf"/>
</dbReference>
<dbReference type="SUPFAM" id="SSF54695">
    <property type="entry name" value="POZ domain"/>
    <property type="match status" value="1"/>
</dbReference>
<dbReference type="AlphaFoldDB" id="A0A7M7K3C7"/>
<dbReference type="EnsemblMetazoa" id="XM_022805121">
    <property type="protein sequence ID" value="XP_022660856"/>
    <property type="gene ID" value="LOC111250225"/>
</dbReference>
<dbReference type="InterPro" id="IPR011705">
    <property type="entry name" value="BACK"/>
</dbReference>
<protein>
    <recommendedName>
        <fullName evidence="3">BTB domain-containing protein</fullName>
    </recommendedName>
</protein>
<keyword evidence="2" id="KW-0677">Repeat</keyword>
<evidence type="ECO:0000313" key="4">
    <source>
        <dbReference type="EnsemblMetazoa" id="XP_022660856"/>
    </source>
</evidence>
<dbReference type="CDD" id="cd18186">
    <property type="entry name" value="BTB_POZ_ZBTB_KLHL-like"/>
    <property type="match status" value="1"/>
</dbReference>
<dbReference type="RefSeq" id="XP_022660856.1">
    <property type="nucleotide sequence ID" value="XM_022805121.1"/>
</dbReference>
<proteinExistence type="predicted"/>
<dbReference type="Pfam" id="PF00651">
    <property type="entry name" value="BTB"/>
    <property type="match status" value="1"/>
</dbReference>
<dbReference type="Pfam" id="PF07707">
    <property type="entry name" value="BACK"/>
    <property type="match status" value="1"/>
</dbReference>
<feature type="domain" description="BTB" evidence="3">
    <location>
        <begin position="39"/>
        <end position="106"/>
    </location>
</feature>
<sequence length="659" mass="75713">MVRKNILPAKILDAMQSTSLNLRASAGSSNQYQWEQCPFDFTIECADGIVHAHGSILMASSDYFKALLSGSMVESKSRKVYLKHISLVDMTKIIDFSYERPVDLDAESALSLLITARYLQVHKLFTKCLGVVKAHLTFNSVLEIHRFAKQYCLIDLREVVFSYMTKNIVSLMAIDQFLYDLDANLLRALLESDELSVPDEDFVFNFFKAWFNRDREARVEYVNEFKELIRFPFLKVATVATLEETFGPIKFLLEFRKAEEHHEANVRRCGDALMDLFRFAFLSTTCLGVRLKETLGSAIGLDEPAKIGRNLQLSAFRRRRYTQTHCHFLWQQENHDTPHPHRLVLTCNVLGESQKVLMHGKWMQMPRLEDVVASGHTLYSRTCKSIHSYRANNSKIHINAKHDSLLKPEQIYKVRNVQQEYPFRLCATKGGVLHMISNPRSPTIHVLNTTTGQFRRLKTTNSRIGTQPFIIDSGDKHLSDQFIFDEFNKCFIDPVTGALETPSNPPLAKDGIRWYSATQRGDTVFLWYGSYKTKNHFMSALSLSTGQWSGVIEVRDRNIALGHTNSLVIQGRVYAIVKFREYHRWRVIKRITIHMLDEENGVFQRVQELSFRNSCLVGMAPVDAAPPCSMDTWLSAEIRKLPDETPSQRALIKQLREIV</sequence>
<dbReference type="InParanoid" id="A0A7M7K3C7"/>
<dbReference type="PROSITE" id="PS50097">
    <property type="entry name" value="BTB"/>
    <property type="match status" value="1"/>
</dbReference>
<evidence type="ECO:0000313" key="5">
    <source>
        <dbReference type="Proteomes" id="UP000594260"/>
    </source>
</evidence>
<dbReference type="GeneID" id="111250225"/>
<organism evidence="4 5">
    <name type="scientific">Varroa destructor</name>
    <name type="common">Honeybee mite</name>
    <dbReference type="NCBI Taxonomy" id="109461"/>
    <lineage>
        <taxon>Eukaryota</taxon>
        <taxon>Metazoa</taxon>
        <taxon>Ecdysozoa</taxon>
        <taxon>Arthropoda</taxon>
        <taxon>Chelicerata</taxon>
        <taxon>Arachnida</taxon>
        <taxon>Acari</taxon>
        <taxon>Parasitiformes</taxon>
        <taxon>Mesostigmata</taxon>
        <taxon>Gamasina</taxon>
        <taxon>Dermanyssoidea</taxon>
        <taxon>Varroidae</taxon>
        <taxon>Varroa</taxon>
    </lineage>
</organism>
<dbReference type="KEGG" id="vde:111250225"/>
<dbReference type="PANTHER" id="PTHR45632">
    <property type="entry name" value="LD33804P"/>
    <property type="match status" value="1"/>
</dbReference>
<dbReference type="Gene3D" id="1.25.40.420">
    <property type="match status" value="1"/>
</dbReference>
<evidence type="ECO:0000259" key="3">
    <source>
        <dbReference type="PROSITE" id="PS50097"/>
    </source>
</evidence>